<sequence>MVDTRSRLQTQRDGSQIQGSSSHNLLSAIETLRKRAMEHQTPVIEEIQEHDTTQILAANAETLQLIREGQQQMQQSQTQLLLAITQLTQAVVAATAQTAPPVPPPNVVEGNLEGQPLQGVNPPVAPPAPPQNGQNPNQNVPPVFAPGTPAAGGVVQQPQPQQFLTLTDVQALLQQEKARATLPTLPSPEIQPPYPAAVMALPYPEGYVPPKFVKFNGKDGSAQEHVHRFIETLGVHSQDVSLRLREFSKSLTSRAYTWYVNLEPHSVNTWEEMVNMFYTKFFQVTEKITSLNLVNEKQKLTEDIVDFIKRFQDKAVQCHEPVPEKRLVEICLLGMIKEYKKHLINGGYHTFSALMEAAFNIRGTVDMDIPKPAWKNKSGGIATAASQGGDGNPKRRNKPFKDYKERARDAPPYPCSVEEVVDLVNAWVADGCLKLPEIEVQHTQQDRASPRYCVFHRRVQHPTSDCWTLKEIFKKKQDNNELRISVNRDVRDRPYPQHEEGVAMAECCNGGYYDFMYDMEDDVEEVYMTSFYDHIEEIASYDQPAMEVNEEDRHKILSKSHKFRTFFDGLGFSPNARVQMTKAILEIASEGQEACVVEGGSVARTIREDSNTITFSDTDRRVPFPHNRPLFVTAYINGVELKRAFLDGGASINIMPLETLKKLDIPEPRIIKSLVGIVGFRGEKKPSLGYIMLDLAVGPIRAPTKFHVIEGPTNYHVILGRSWMHRYAVVPSSYHQCLKGIWARKKVTVPAIERPFEACEAHLSDAVYFSEVDEACEAITVRPVGVKIPKWENIKGESSEQVPAKRPTVFDRLTLRKITKTSEGGKTVYHL</sequence>
<evidence type="ECO:0000313" key="2">
    <source>
        <dbReference type="Proteomes" id="UP000828048"/>
    </source>
</evidence>
<comment type="caution">
    <text evidence="1">The sequence shown here is derived from an EMBL/GenBank/DDBJ whole genome shotgun (WGS) entry which is preliminary data.</text>
</comment>
<organism evidence="1 2">
    <name type="scientific">Vaccinium darrowii</name>
    <dbReference type="NCBI Taxonomy" id="229202"/>
    <lineage>
        <taxon>Eukaryota</taxon>
        <taxon>Viridiplantae</taxon>
        <taxon>Streptophyta</taxon>
        <taxon>Embryophyta</taxon>
        <taxon>Tracheophyta</taxon>
        <taxon>Spermatophyta</taxon>
        <taxon>Magnoliopsida</taxon>
        <taxon>eudicotyledons</taxon>
        <taxon>Gunneridae</taxon>
        <taxon>Pentapetalae</taxon>
        <taxon>asterids</taxon>
        <taxon>Ericales</taxon>
        <taxon>Ericaceae</taxon>
        <taxon>Vaccinioideae</taxon>
        <taxon>Vaccinieae</taxon>
        <taxon>Vaccinium</taxon>
    </lineage>
</organism>
<reference evidence="1 2" key="1">
    <citation type="journal article" date="2021" name="Hortic Res">
        <title>High-quality reference genome and annotation aids understanding of berry development for evergreen blueberry (Vaccinium darrowii).</title>
        <authorList>
            <person name="Yu J."/>
            <person name="Hulse-Kemp A.M."/>
            <person name="Babiker E."/>
            <person name="Staton M."/>
        </authorList>
    </citation>
    <scope>NUCLEOTIDE SEQUENCE [LARGE SCALE GENOMIC DNA]</scope>
    <source>
        <strain evidence="2">cv. NJ 8807/NJ 8810</strain>
        <tissue evidence="1">Young leaf</tissue>
    </source>
</reference>
<keyword evidence="2" id="KW-1185">Reference proteome</keyword>
<name>A0ACB7Y274_9ERIC</name>
<proteinExistence type="predicted"/>
<evidence type="ECO:0000313" key="1">
    <source>
        <dbReference type="EMBL" id="KAH7847621.1"/>
    </source>
</evidence>
<accession>A0ACB7Y274</accession>
<dbReference type="Proteomes" id="UP000828048">
    <property type="component" value="Chromosome 5"/>
</dbReference>
<gene>
    <name evidence="1" type="ORF">Vadar_028272</name>
</gene>
<dbReference type="EMBL" id="CM037155">
    <property type="protein sequence ID" value="KAH7847621.1"/>
    <property type="molecule type" value="Genomic_DNA"/>
</dbReference>
<protein>
    <submittedName>
        <fullName evidence="1">Uncharacterized protein</fullName>
    </submittedName>
</protein>